<organism evidence="3 4">
    <name type="scientific">Solirubrobacter deserti</name>
    <dbReference type="NCBI Taxonomy" id="2282478"/>
    <lineage>
        <taxon>Bacteria</taxon>
        <taxon>Bacillati</taxon>
        <taxon>Actinomycetota</taxon>
        <taxon>Thermoleophilia</taxon>
        <taxon>Solirubrobacterales</taxon>
        <taxon>Solirubrobacteraceae</taxon>
        <taxon>Solirubrobacter</taxon>
    </lineage>
</organism>
<sequence>MAHAPDDREAAVLARIRAVPEGFVRAYGDVSPGAPRFAGTVLAHTEEDVPWWRIVRADGSLAKGARQRALLEAEGVPFRGDRVDMRAARIP</sequence>
<gene>
    <name evidence="3" type="ORF">OJ962_24895</name>
</gene>
<protein>
    <submittedName>
        <fullName evidence="3">MGMT family protein</fullName>
    </submittedName>
</protein>
<proteinExistence type="predicted"/>
<dbReference type="InterPro" id="IPR052520">
    <property type="entry name" value="ATL_DNA_repair"/>
</dbReference>
<name>A0ABT4RQQ0_9ACTN</name>
<keyword evidence="4" id="KW-1185">Reference proteome</keyword>
<dbReference type="InterPro" id="IPR014048">
    <property type="entry name" value="MethylDNA_cys_MeTrfase_DNA-bd"/>
</dbReference>
<comment type="caution">
    <text evidence="3">The sequence shown here is derived from an EMBL/GenBank/DDBJ whole genome shotgun (WGS) entry which is preliminary data.</text>
</comment>
<dbReference type="RefSeq" id="WP_202958144.1">
    <property type="nucleotide sequence ID" value="NZ_JAPCID010000044.1"/>
</dbReference>
<dbReference type="PANTHER" id="PTHR42942:SF1">
    <property type="entry name" value="ALKYLTRANSFERASE-LIKE PROTEIN 1"/>
    <property type="match status" value="1"/>
</dbReference>
<dbReference type="Gene3D" id="1.10.10.10">
    <property type="entry name" value="Winged helix-like DNA-binding domain superfamily/Winged helix DNA-binding domain"/>
    <property type="match status" value="1"/>
</dbReference>
<dbReference type="InterPro" id="IPR036388">
    <property type="entry name" value="WH-like_DNA-bd_sf"/>
</dbReference>
<accession>A0ABT4RQQ0</accession>
<evidence type="ECO:0000313" key="3">
    <source>
        <dbReference type="EMBL" id="MDA0140758.1"/>
    </source>
</evidence>
<keyword evidence="1" id="KW-0227">DNA damage</keyword>
<evidence type="ECO:0000259" key="2">
    <source>
        <dbReference type="Pfam" id="PF01035"/>
    </source>
</evidence>
<dbReference type="SUPFAM" id="SSF46767">
    <property type="entry name" value="Methylated DNA-protein cysteine methyltransferase, C-terminal domain"/>
    <property type="match status" value="1"/>
</dbReference>
<dbReference type="EMBL" id="JAPCID010000044">
    <property type="protein sequence ID" value="MDA0140758.1"/>
    <property type="molecule type" value="Genomic_DNA"/>
</dbReference>
<dbReference type="InterPro" id="IPR036217">
    <property type="entry name" value="MethylDNA_cys_MeTrfase_DNAb"/>
</dbReference>
<reference evidence="3" key="1">
    <citation type="submission" date="2022-10" db="EMBL/GenBank/DDBJ databases">
        <title>The WGS of Solirubrobacter sp. CPCC 204708.</title>
        <authorList>
            <person name="Jiang Z."/>
        </authorList>
    </citation>
    <scope>NUCLEOTIDE SEQUENCE</scope>
    <source>
        <strain evidence="3">CPCC 204708</strain>
    </source>
</reference>
<feature type="domain" description="Methylated-DNA-[protein]-cysteine S-methyltransferase DNA binding" evidence="2">
    <location>
        <begin position="10"/>
        <end position="76"/>
    </location>
</feature>
<dbReference type="Proteomes" id="UP001147700">
    <property type="component" value="Unassembled WGS sequence"/>
</dbReference>
<dbReference type="PANTHER" id="PTHR42942">
    <property type="entry name" value="6-O-METHYLGUANINE DNA METHYLTRANSFERASE"/>
    <property type="match status" value="1"/>
</dbReference>
<dbReference type="Pfam" id="PF01035">
    <property type="entry name" value="DNA_binding_1"/>
    <property type="match status" value="1"/>
</dbReference>
<evidence type="ECO:0000256" key="1">
    <source>
        <dbReference type="ARBA" id="ARBA00022763"/>
    </source>
</evidence>
<evidence type="ECO:0000313" key="4">
    <source>
        <dbReference type="Proteomes" id="UP001147700"/>
    </source>
</evidence>